<feature type="domain" description="Helicase ATP-binding" evidence="5">
    <location>
        <begin position="322"/>
        <end position="487"/>
    </location>
</feature>
<dbReference type="EMBL" id="LWID01000001">
    <property type="protein sequence ID" value="MDG6895136.1"/>
    <property type="molecule type" value="Genomic_DNA"/>
</dbReference>
<evidence type="ECO:0000256" key="2">
    <source>
        <dbReference type="ARBA" id="ARBA00022801"/>
    </source>
</evidence>
<dbReference type="InterPro" id="IPR050474">
    <property type="entry name" value="Hel308_SKI2-like"/>
</dbReference>
<dbReference type="InterPro" id="IPR001650">
    <property type="entry name" value="Helicase_C-like"/>
</dbReference>
<dbReference type="PROSITE" id="PS51194">
    <property type="entry name" value="HELICASE_CTER"/>
    <property type="match status" value="1"/>
</dbReference>
<evidence type="ECO:0000313" key="7">
    <source>
        <dbReference type="EMBL" id="MDG6895136.1"/>
    </source>
</evidence>
<dbReference type="GO" id="GO:0003676">
    <property type="term" value="F:nucleic acid binding"/>
    <property type="evidence" value="ECO:0007669"/>
    <property type="project" value="InterPro"/>
</dbReference>
<feature type="domain" description="Helicase C-terminal" evidence="6">
    <location>
        <begin position="610"/>
        <end position="761"/>
    </location>
</feature>
<keyword evidence="8" id="KW-1185">Reference proteome</keyword>
<keyword evidence="1" id="KW-0547">Nucleotide-binding</keyword>
<evidence type="ECO:0000313" key="8">
    <source>
        <dbReference type="Proteomes" id="UP001155500"/>
    </source>
</evidence>
<dbReference type="AlphaFoldDB" id="A0A9X4SQC4"/>
<keyword evidence="4" id="KW-0067">ATP-binding</keyword>
<dbReference type="SMART" id="SM00490">
    <property type="entry name" value="HELICc"/>
    <property type="match status" value="1"/>
</dbReference>
<comment type="caution">
    <text evidence="7">The sequence shown here is derived from an EMBL/GenBank/DDBJ whole genome shotgun (WGS) entry which is preliminary data.</text>
</comment>
<dbReference type="GO" id="GO:0005524">
    <property type="term" value="F:ATP binding"/>
    <property type="evidence" value="ECO:0007669"/>
    <property type="project" value="UniProtKB-KW"/>
</dbReference>
<keyword evidence="3 7" id="KW-0347">Helicase</keyword>
<dbReference type="Proteomes" id="UP001155500">
    <property type="component" value="Unassembled WGS sequence"/>
</dbReference>
<organism evidence="7 8">
    <name type="scientific">Volucribacter amazonae</name>
    <dbReference type="NCBI Taxonomy" id="256731"/>
    <lineage>
        <taxon>Bacteria</taxon>
        <taxon>Pseudomonadati</taxon>
        <taxon>Pseudomonadota</taxon>
        <taxon>Gammaproteobacteria</taxon>
        <taxon>Pasteurellales</taxon>
        <taxon>Pasteurellaceae</taxon>
        <taxon>Volucribacter</taxon>
    </lineage>
</organism>
<reference evidence="7" key="1">
    <citation type="submission" date="2016-03" db="EMBL/GenBank/DDBJ databases">
        <title>Co-evolution between Pasteurellaceae and their hosts.</title>
        <authorList>
            <person name="Hansen M.J."/>
            <person name="Bojesen A.M."/>
            <person name="Planet P."/>
        </authorList>
    </citation>
    <scope>NUCLEOTIDE SEQUENCE</scope>
    <source>
        <strain evidence="7">146/S8/89</strain>
    </source>
</reference>
<dbReference type="Gene3D" id="3.40.50.300">
    <property type="entry name" value="P-loop containing nucleotide triphosphate hydrolases"/>
    <property type="match status" value="2"/>
</dbReference>
<dbReference type="PANTHER" id="PTHR47961:SF6">
    <property type="entry name" value="DNA-DIRECTED DNA POLYMERASE"/>
    <property type="match status" value="1"/>
</dbReference>
<dbReference type="RefSeq" id="WP_279572563.1">
    <property type="nucleotide sequence ID" value="NZ_LWID01000001.1"/>
</dbReference>
<proteinExistence type="predicted"/>
<evidence type="ECO:0000256" key="4">
    <source>
        <dbReference type="ARBA" id="ARBA00022840"/>
    </source>
</evidence>
<dbReference type="InterPro" id="IPR011545">
    <property type="entry name" value="DEAD/DEAH_box_helicase_dom"/>
</dbReference>
<dbReference type="SUPFAM" id="SSF52540">
    <property type="entry name" value="P-loop containing nucleoside triphosphate hydrolases"/>
    <property type="match status" value="1"/>
</dbReference>
<evidence type="ECO:0000256" key="1">
    <source>
        <dbReference type="ARBA" id="ARBA00022741"/>
    </source>
</evidence>
<dbReference type="PANTHER" id="PTHR47961">
    <property type="entry name" value="DNA POLYMERASE THETA, PUTATIVE (AFU_ORTHOLOGUE AFUA_1G05260)-RELATED"/>
    <property type="match status" value="1"/>
</dbReference>
<accession>A0A9X4SQC4</accession>
<keyword evidence="2" id="KW-0378">Hydrolase</keyword>
<sequence>MNITQQSLGRLKEHWAIQAIGNEEIEKAFNLANQLIVNNAVGKQMEFGFCFTSADYNLLERTAMAYELAAIEGLSTLLSPTSDDSELRIQGMAAAHQAFDFYRLLPISENNEKRIFHILHISALAYCGQKSIDLHRWLNENEDKLNIPSENNSNWDIKILHNLFRCWIHLFRHKNWKSINEINSIVNRLREEQKTYETNFFADSDNAENRVKALRLISLYHWAKATEIQAGYMLQGEPVAVAQLLDKHFESAIEAAIDSADAQLEILLRWLQAAARQMAESSIWWVARRINSRVTKFVNQVTRANALFELMPPQKNAIQEQGLLDVAATAVVVDMPTSGGKTLLAQFRILQALNQFSDNDEGCWIAYVAPTKALVSQITRRLRKDFEPIGVKVEQLTGAIDIDTFEDELLIQQDRTKSFDVLVATPEKLQLVIRNKKVPRPLVLVVMDEAHNIEDEERGLRIELLLATIKGECDRANFLLLMPFVEKAETLARWLAHDRNAGRTISLGTTAWKPNERIVGMFRAVEAEGRGNWRLQYETLITTQKTIHLKGQHFVGRVRPVDVAKSKATTTLQTVAMAKIMSERGTSLAITNNISHVWSMARNVAKDMPVLNNIPNEISLVQKFIQAEIGADFELIDMLSKGIGVHHAGLSDEMRALIEWLAEEGKLKILCATTTIAQGINFPVSSVFLATYKYPYGIEMLPREFWNLAGRAGRMNHESVGVVGIAASNKPNEIVNYVKRATSELVSRLIQMLEQLENAGELNELHNKIYSPDWEDFRCYVAHLWSEKKNLEAVLSETEQLLRNTLGYGILESDSQNKQKAQQLLEATRQYAQSLSDKTGFVALADMTGFSPEGISKAMTEINQLEKKLTVNDWKPDSLFGEQSGMSDLFGVMLKVPQLQRNLEEITSQGSGHSQIADITKAWVSGKNIEEIAKEYFNSEDNTSSITNACKAIYRTLINNGTWGFSALSKLGIDFDKISDEDKRNINLLPSMVYHGVKTEEAVLLRMNALPRSIAESFGEIFKETISKDNYSVQEARWFLKRADNAKWNKASQKYSNILTGSEYRKIWNILSGDITT</sequence>
<evidence type="ECO:0000259" key="6">
    <source>
        <dbReference type="PROSITE" id="PS51194"/>
    </source>
</evidence>
<dbReference type="PROSITE" id="PS51192">
    <property type="entry name" value="HELICASE_ATP_BIND_1"/>
    <property type="match status" value="1"/>
</dbReference>
<dbReference type="Pfam" id="PF00270">
    <property type="entry name" value="DEAD"/>
    <property type="match status" value="1"/>
</dbReference>
<evidence type="ECO:0000256" key="3">
    <source>
        <dbReference type="ARBA" id="ARBA00022806"/>
    </source>
</evidence>
<dbReference type="GO" id="GO:0004386">
    <property type="term" value="F:helicase activity"/>
    <property type="evidence" value="ECO:0007669"/>
    <property type="project" value="UniProtKB-KW"/>
</dbReference>
<gene>
    <name evidence="7" type="ORF">A6A20_05730</name>
</gene>
<dbReference type="SMART" id="SM00487">
    <property type="entry name" value="DEXDc"/>
    <property type="match status" value="1"/>
</dbReference>
<dbReference type="InterPro" id="IPR027417">
    <property type="entry name" value="P-loop_NTPase"/>
</dbReference>
<name>A0A9X4SQC4_9PAST</name>
<dbReference type="InterPro" id="IPR014001">
    <property type="entry name" value="Helicase_ATP-bd"/>
</dbReference>
<dbReference type="GO" id="GO:0016787">
    <property type="term" value="F:hydrolase activity"/>
    <property type="evidence" value="ECO:0007669"/>
    <property type="project" value="UniProtKB-KW"/>
</dbReference>
<dbReference type="CDD" id="cd17921">
    <property type="entry name" value="DEXHc_Ski2"/>
    <property type="match status" value="1"/>
</dbReference>
<protein>
    <submittedName>
        <fullName evidence="7">DEAD/DEAH box helicase</fullName>
    </submittedName>
</protein>
<evidence type="ECO:0000259" key="5">
    <source>
        <dbReference type="PROSITE" id="PS51192"/>
    </source>
</evidence>